<feature type="binding site" evidence="7">
    <location>
        <position position="66"/>
    </location>
    <ligand>
        <name>Zn(2+)</name>
        <dbReference type="ChEBI" id="CHEBI:29105"/>
        <label>2</label>
    </ligand>
</feature>
<dbReference type="Proteomes" id="UP000006334">
    <property type="component" value="Unassembled WGS sequence"/>
</dbReference>
<dbReference type="PANTHER" id="PTHR43705:SF1">
    <property type="entry name" value="HYDROXYACYLGLUTATHIONE HYDROLASE GLOB"/>
    <property type="match status" value="1"/>
</dbReference>
<dbReference type="GO" id="GO:0004416">
    <property type="term" value="F:hydroxyacylglutathione hydrolase activity"/>
    <property type="evidence" value="ECO:0007669"/>
    <property type="project" value="UniProtKB-UniRule"/>
</dbReference>
<dbReference type="SMART" id="SM00849">
    <property type="entry name" value="Lactamase_B"/>
    <property type="match status" value="1"/>
</dbReference>
<evidence type="ECO:0000256" key="6">
    <source>
        <dbReference type="ARBA" id="ARBA00022833"/>
    </source>
</evidence>
<keyword evidence="4 7" id="KW-0479">Metal-binding</keyword>
<name>K6Y573_9ALTE</name>
<evidence type="ECO:0000259" key="8">
    <source>
        <dbReference type="SMART" id="SM00849"/>
    </source>
</evidence>
<comment type="similarity">
    <text evidence="3 7">Belongs to the metallo-beta-lactamase superfamily. Glyoxalase II family.</text>
</comment>
<dbReference type="SUPFAM" id="SSF56281">
    <property type="entry name" value="Metallo-hydrolase/oxidoreductase"/>
    <property type="match status" value="1"/>
</dbReference>
<evidence type="ECO:0000256" key="4">
    <source>
        <dbReference type="ARBA" id="ARBA00022723"/>
    </source>
</evidence>
<dbReference type="EMBL" id="BAEN01000020">
    <property type="protein sequence ID" value="GAC13392.1"/>
    <property type="molecule type" value="Genomic_DNA"/>
</dbReference>
<dbReference type="STRING" id="1127673.GLIP_0746"/>
<feature type="binding site" evidence="7">
    <location>
        <position position="67"/>
    </location>
    <ligand>
        <name>Zn(2+)</name>
        <dbReference type="ChEBI" id="CHEBI:29105"/>
        <label>2</label>
    </ligand>
</feature>
<comment type="catalytic activity">
    <reaction evidence="1 7">
        <text>an S-(2-hydroxyacyl)glutathione + H2O = a 2-hydroxy carboxylate + glutathione + H(+)</text>
        <dbReference type="Rhea" id="RHEA:21864"/>
        <dbReference type="ChEBI" id="CHEBI:15377"/>
        <dbReference type="ChEBI" id="CHEBI:15378"/>
        <dbReference type="ChEBI" id="CHEBI:57925"/>
        <dbReference type="ChEBI" id="CHEBI:58896"/>
        <dbReference type="ChEBI" id="CHEBI:71261"/>
        <dbReference type="EC" id="3.1.2.6"/>
    </reaction>
</comment>
<keyword evidence="6 7" id="KW-0862">Zinc</keyword>
<dbReference type="OrthoDB" id="9802248at2"/>
<gene>
    <name evidence="7 9" type="primary">gloB</name>
    <name evidence="9" type="ORF">GLIP_0746</name>
</gene>
<organism evidence="9 10">
    <name type="scientific">Aliiglaciecola lipolytica E3</name>
    <dbReference type="NCBI Taxonomy" id="1127673"/>
    <lineage>
        <taxon>Bacteria</taxon>
        <taxon>Pseudomonadati</taxon>
        <taxon>Pseudomonadota</taxon>
        <taxon>Gammaproteobacteria</taxon>
        <taxon>Alteromonadales</taxon>
        <taxon>Alteromonadaceae</taxon>
        <taxon>Aliiglaciecola</taxon>
    </lineage>
</organism>
<dbReference type="AlphaFoldDB" id="K6Y573"/>
<dbReference type="InterPro" id="IPR001279">
    <property type="entry name" value="Metallo-B-lactamas"/>
</dbReference>
<dbReference type="InterPro" id="IPR035680">
    <property type="entry name" value="Clx_II_MBL"/>
</dbReference>
<evidence type="ECO:0000256" key="1">
    <source>
        <dbReference type="ARBA" id="ARBA00001623"/>
    </source>
</evidence>
<dbReference type="InterPro" id="IPR017782">
    <property type="entry name" value="Hydroxyacylglutathione_Hdrlase"/>
</dbReference>
<evidence type="ECO:0000313" key="9">
    <source>
        <dbReference type="EMBL" id="GAC13392.1"/>
    </source>
</evidence>
<dbReference type="PIRSF" id="PIRSF005457">
    <property type="entry name" value="Glx"/>
    <property type="match status" value="1"/>
</dbReference>
<feature type="domain" description="Metallo-beta-lactamase" evidence="8">
    <location>
        <begin position="21"/>
        <end position="176"/>
    </location>
</feature>
<comment type="subunit">
    <text evidence="7">Monomer.</text>
</comment>
<evidence type="ECO:0000313" key="10">
    <source>
        <dbReference type="Proteomes" id="UP000006334"/>
    </source>
</evidence>
<keyword evidence="5 7" id="KW-0378">Hydrolase</keyword>
<sequence>MSDKKGSNENLTVFPIPAFTDNYIWCIHNGDACWVVDPGEAKPVLEFIQANNLRLTGILVTHHHYDHTDGILPLLAQVPGIPVLGPEYGNIKGLTDKLIEGSRVKLANLGLELEVLEVPGHTLDHIAFYGENMLFCGDTMFSAGCGRLFEGTPQQMHESLGKLMKLPAQTKVYCTHEYTLANVNFALQVEPHNKALQAYSYWANEQRSQGKPTLPSNIEQQKAINPFLRAQQDEIKHNAEEFVGKKLSNETDVFAAVRQWKDNF</sequence>
<feature type="binding site" evidence="7">
    <location>
        <position position="138"/>
    </location>
    <ligand>
        <name>Zn(2+)</name>
        <dbReference type="ChEBI" id="CHEBI:29105"/>
        <label>2</label>
    </ligand>
</feature>
<dbReference type="CDD" id="cd07723">
    <property type="entry name" value="hydroxyacylglutathione_hydrolase_MBL-fold"/>
    <property type="match status" value="1"/>
</dbReference>
<protein>
    <recommendedName>
        <fullName evidence="7">Hydroxyacylglutathione hydrolase</fullName>
        <ecNumber evidence="7">3.1.2.6</ecNumber>
    </recommendedName>
    <alternativeName>
        <fullName evidence="7">Glyoxalase II</fullName>
        <shortName evidence="7">Glx II</shortName>
    </alternativeName>
</protein>
<dbReference type="eggNOG" id="COG0491">
    <property type="taxonomic scope" value="Bacteria"/>
</dbReference>
<comment type="cofactor">
    <cofactor evidence="7">
        <name>Zn(2+)</name>
        <dbReference type="ChEBI" id="CHEBI:29105"/>
    </cofactor>
    <text evidence="7">Binds 2 Zn(2+) ions per subunit.</text>
</comment>
<feature type="binding site" evidence="7">
    <location>
        <position position="138"/>
    </location>
    <ligand>
        <name>Zn(2+)</name>
        <dbReference type="ChEBI" id="CHEBI:29105"/>
        <label>1</label>
    </ligand>
</feature>
<dbReference type="InterPro" id="IPR036866">
    <property type="entry name" value="RibonucZ/Hydroxyglut_hydro"/>
</dbReference>
<evidence type="ECO:0000256" key="5">
    <source>
        <dbReference type="ARBA" id="ARBA00022801"/>
    </source>
</evidence>
<dbReference type="Gene3D" id="3.60.15.10">
    <property type="entry name" value="Ribonuclease Z/Hydroxyacylglutathione hydrolase-like"/>
    <property type="match status" value="1"/>
</dbReference>
<dbReference type="GO" id="GO:0046872">
    <property type="term" value="F:metal ion binding"/>
    <property type="evidence" value="ECO:0007669"/>
    <property type="project" value="UniProtKB-KW"/>
</dbReference>
<evidence type="ECO:0000256" key="7">
    <source>
        <dbReference type="HAMAP-Rule" id="MF_01374"/>
    </source>
</evidence>
<feature type="binding site" evidence="7">
    <location>
        <position position="64"/>
    </location>
    <ligand>
        <name>Zn(2+)</name>
        <dbReference type="ChEBI" id="CHEBI:29105"/>
        <label>1</label>
    </ligand>
</feature>
<feature type="binding site" evidence="7">
    <location>
        <position position="176"/>
    </location>
    <ligand>
        <name>Zn(2+)</name>
        <dbReference type="ChEBI" id="CHEBI:29105"/>
        <label>2</label>
    </ligand>
</feature>
<keyword evidence="10" id="KW-1185">Reference proteome</keyword>
<comment type="function">
    <text evidence="7">Thiolesterase that catalyzes the hydrolysis of S-D-lactoyl-glutathione to form glutathione and D-lactic acid.</text>
</comment>
<dbReference type="HAMAP" id="MF_01374">
    <property type="entry name" value="Glyoxalase_2"/>
    <property type="match status" value="1"/>
</dbReference>
<dbReference type="Pfam" id="PF00753">
    <property type="entry name" value="Lactamase_B"/>
    <property type="match status" value="1"/>
</dbReference>
<evidence type="ECO:0000256" key="2">
    <source>
        <dbReference type="ARBA" id="ARBA00004963"/>
    </source>
</evidence>
<evidence type="ECO:0000256" key="3">
    <source>
        <dbReference type="ARBA" id="ARBA00006759"/>
    </source>
</evidence>
<reference evidence="9 10" key="1">
    <citation type="journal article" date="2017" name="Antonie Van Leeuwenhoek">
        <title>Rhizobium rhizosphaerae sp. nov., a novel species isolated from rice rhizosphere.</title>
        <authorList>
            <person name="Zhao J.J."/>
            <person name="Zhang J."/>
            <person name="Zhang R.J."/>
            <person name="Zhang C.W."/>
            <person name="Yin H.Q."/>
            <person name="Zhang X.X."/>
        </authorList>
    </citation>
    <scope>NUCLEOTIDE SEQUENCE [LARGE SCALE GENOMIC DNA]</scope>
    <source>
        <strain evidence="9 10">E3</strain>
    </source>
</reference>
<dbReference type="UniPathway" id="UPA00619">
    <property type="reaction ID" value="UER00676"/>
</dbReference>
<dbReference type="GO" id="GO:0019243">
    <property type="term" value="P:methylglyoxal catabolic process to D-lactate via S-lactoyl-glutathione"/>
    <property type="evidence" value="ECO:0007669"/>
    <property type="project" value="UniProtKB-UniRule"/>
</dbReference>
<dbReference type="RefSeq" id="WP_008843212.1">
    <property type="nucleotide sequence ID" value="NZ_BAEN01000020.1"/>
</dbReference>
<feature type="binding site" evidence="7">
    <location>
        <position position="121"/>
    </location>
    <ligand>
        <name>Zn(2+)</name>
        <dbReference type="ChEBI" id="CHEBI:29105"/>
        <label>1</label>
    </ligand>
</feature>
<dbReference type="NCBIfam" id="TIGR03413">
    <property type="entry name" value="GSH_gloB"/>
    <property type="match status" value="1"/>
</dbReference>
<feature type="binding site" evidence="7">
    <location>
        <position position="62"/>
    </location>
    <ligand>
        <name>Zn(2+)</name>
        <dbReference type="ChEBI" id="CHEBI:29105"/>
        <label>1</label>
    </ligand>
</feature>
<proteinExistence type="inferred from homology"/>
<dbReference type="Pfam" id="PF16123">
    <property type="entry name" value="HAGH_C"/>
    <property type="match status" value="1"/>
</dbReference>
<dbReference type="EC" id="3.1.2.6" evidence="7"/>
<comment type="pathway">
    <text evidence="2 7">Secondary metabolite metabolism; methylglyoxal degradation; (R)-lactate from methylglyoxal: step 2/2.</text>
</comment>
<dbReference type="InterPro" id="IPR032282">
    <property type="entry name" value="HAGH_C"/>
</dbReference>
<dbReference type="PANTHER" id="PTHR43705">
    <property type="entry name" value="HYDROXYACYLGLUTATHIONE HYDROLASE"/>
    <property type="match status" value="1"/>
</dbReference>
<dbReference type="InterPro" id="IPR050110">
    <property type="entry name" value="Glyoxalase_II_hydrolase"/>
</dbReference>
<comment type="caution">
    <text evidence="9">The sequence shown here is derived from an EMBL/GenBank/DDBJ whole genome shotgun (WGS) entry which is preliminary data.</text>
</comment>
<accession>K6Y573</accession>